<evidence type="ECO:0000256" key="4">
    <source>
        <dbReference type="ARBA" id="ARBA00022692"/>
    </source>
</evidence>
<dbReference type="InterPro" id="IPR036259">
    <property type="entry name" value="MFS_trans_sf"/>
</dbReference>
<name>A0A934K739_9BACT</name>
<keyword evidence="6 7" id="KW-0472">Membrane</keyword>
<feature type="transmembrane region" description="Helical" evidence="7">
    <location>
        <begin position="242"/>
        <end position="263"/>
    </location>
</feature>
<feature type="transmembrane region" description="Helical" evidence="7">
    <location>
        <begin position="96"/>
        <end position="117"/>
    </location>
</feature>
<evidence type="ECO:0000256" key="7">
    <source>
        <dbReference type="SAM" id="Phobius"/>
    </source>
</evidence>
<feature type="transmembrane region" description="Helical" evidence="7">
    <location>
        <begin position="123"/>
        <end position="143"/>
    </location>
</feature>
<dbReference type="GO" id="GO:0005886">
    <property type="term" value="C:plasma membrane"/>
    <property type="evidence" value="ECO:0007669"/>
    <property type="project" value="UniProtKB-SubCell"/>
</dbReference>
<evidence type="ECO:0000256" key="2">
    <source>
        <dbReference type="ARBA" id="ARBA00022448"/>
    </source>
</evidence>
<comment type="caution">
    <text evidence="8">The sequence shown here is derived from an EMBL/GenBank/DDBJ whole genome shotgun (WGS) entry which is preliminary data.</text>
</comment>
<dbReference type="PANTHER" id="PTHR23513:SF11">
    <property type="entry name" value="STAPHYLOFERRIN A TRANSPORTER"/>
    <property type="match status" value="1"/>
</dbReference>
<organism evidence="8 9">
    <name type="scientific">Candidatus Nephthysia bennettiae</name>
    <dbReference type="NCBI Taxonomy" id="3127016"/>
    <lineage>
        <taxon>Bacteria</taxon>
        <taxon>Bacillati</taxon>
        <taxon>Candidatus Dormiibacterota</taxon>
        <taxon>Candidatus Dormibacteria</taxon>
        <taxon>Candidatus Dormibacterales</taxon>
        <taxon>Candidatus Dormibacteraceae</taxon>
        <taxon>Candidatus Nephthysia</taxon>
    </lineage>
</organism>
<dbReference type="SUPFAM" id="SSF103473">
    <property type="entry name" value="MFS general substrate transporter"/>
    <property type="match status" value="1"/>
</dbReference>
<keyword evidence="2" id="KW-0813">Transport</keyword>
<dbReference type="RefSeq" id="WP_338198660.1">
    <property type="nucleotide sequence ID" value="NZ_JAEKNR010000024.1"/>
</dbReference>
<keyword evidence="9" id="KW-1185">Reference proteome</keyword>
<evidence type="ECO:0000256" key="3">
    <source>
        <dbReference type="ARBA" id="ARBA00022475"/>
    </source>
</evidence>
<evidence type="ECO:0000256" key="1">
    <source>
        <dbReference type="ARBA" id="ARBA00004651"/>
    </source>
</evidence>
<dbReference type="Proteomes" id="UP000612893">
    <property type="component" value="Unassembled WGS sequence"/>
</dbReference>
<comment type="subcellular location">
    <subcellularLocation>
        <location evidence="1">Cell membrane</location>
        <topology evidence="1">Multi-pass membrane protein</topology>
    </subcellularLocation>
</comment>
<dbReference type="EMBL" id="JAEKNR010000024">
    <property type="protein sequence ID" value="MBJ7596828.1"/>
    <property type="molecule type" value="Genomic_DNA"/>
</dbReference>
<keyword evidence="5 7" id="KW-1133">Transmembrane helix</keyword>
<proteinExistence type="predicted"/>
<reference evidence="8" key="1">
    <citation type="submission" date="2020-10" db="EMBL/GenBank/DDBJ databases">
        <title>Ca. Dormibacterota MAGs.</title>
        <authorList>
            <person name="Montgomery K."/>
        </authorList>
    </citation>
    <scope>NUCLEOTIDE SEQUENCE [LARGE SCALE GENOMIC DNA]</scope>
    <source>
        <strain evidence="8">SC8812_S17_10</strain>
    </source>
</reference>
<dbReference type="PANTHER" id="PTHR23513">
    <property type="entry name" value="INTEGRAL MEMBRANE EFFLUX PROTEIN-RELATED"/>
    <property type="match status" value="1"/>
</dbReference>
<dbReference type="AlphaFoldDB" id="A0A934K739"/>
<dbReference type="InterPro" id="IPR010290">
    <property type="entry name" value="TM_effector"/>
</dbReference>
<gene>
    <name evidence="8" type="ORF">JF922_01900</name>
</gene>
<dbReference type="Gene3D" id="1.20.1250.20">
    <property type="entry name" value="MFS general substrate transporter like domains"/>
    <property type="match status" value="1"/>
</dbReference>
<keyword evidence="3" id="KW-1003">Cell membrane</keyword>
<evidence type="ECO:0000256" key="6">
    <source>
        <dbReference type="ARBA" id="ARBA00023136"/>
    </source>
</evidence>
<protein>
    <submittedName>
        <fullName evidence="8">MFS transporter</fullName>
    </submittedName>
</protein>
<dbReference type="CDD" id="cd06173">
    <property type="entry name" value="MFS_MefA_like"/>
    <property type="match status" value="1"/>
</dbReference>
<evidence type="ECO:0000313" key="8">
    <source>
        <dbReference type="EMBL" id="MBJ7596828.1"/>
    </source>
</evidence>
<sequence length="284" mass="29439">MEAGNTPQTVPPGVAPANGEGPFAPLRHTVFRWLCLASLASQMGTWIQNVGAVDLMTVLAPTALMLALVQTATTLPGLFLALPSGALADVLDRRRLLVVASVWMLGVSAHLAVTTVAHLTSAWWLLALTFGIGIGSVVGLPAWQPITQDVVTRAELQPAVTLSSVAVNLARAVGPAVGGLAVVLAGAGAAFLLTVACFAFTTAVVFRWHREPEPADLPAERVLAAVRTGFRYSLMATPVRAILVRSTGFIVFASALWALLPVVSRQLNMGSAGCIPLGGSPSPA</sequence>
<keyword evidence="4 7" id="KW-0812">Transmembrane</keyword>
<evidence type="ECO:0000256" key="5">
    <source>
        <dbReference type="ARBA" id="ARBA00022989"/>
    </source>
</evidence>
<feature type="transmembrane region" description="Helical" evidence="7">
    <location>
        <begin position="180"/>
        <end position="206"/>
    </location>
</feature>
<accession>A0A934K739</accession>
<evidence type="ECO:0000313" key="9">
    <source>
        <dbReference type="Proteomes" id="UP000612893"/>
    </source>
</evidence>
<dbReference type="Pfam" id="PF05977">
    <property type="entry name" value="MFS_3"/>
    <property type="match status" value="1"/>
</dbReference>
<feature type="transmembrane region" description="Helical" evidence="7">
    <location>
        <begin position="63"/>
        <end position="84"/>
    </location>
</feature>